<protein>
    <recommendedName>
        <fullName evidence="3">Heparinase II/III-like protein</fullName>
    </recommendedName>
</protein>
<keyword evidence="2" id="KW-1185">Reference proteome</keyword>
<reference evidence="1 2" key="1">
    <citation type="submission" date="2019-02" db="EMBL/GenBank/DDBJ databases">
        <title>Draft genome sequences of novel Actinobacteria.</title>
        <authorList>
            <person name="Sahin N."/>
            <person name="Ay H."/>
            <person name="Saygin H."/>
        </authorList>
    </citation>
    <scope>NUCLEOTIDE SEQUENCE [LARGE SCALE GENOMIC DNA]</scope>
    <source>
        <strain evidence="1 2">8K307</strain>
    </source>
</reference>
<dbReference type="RefSeq" id="WP_132101343.1">
    <property type="nucleotide sequence ID" value="NZ_SMLB01000002.1"/>
</dbReference>
<name>A0A4V2YT65_9ACTN</name>
<evidence type="ECO:0000313" key="1">
    <source>
        <dbReference type="EMBL" id="TDD72627.1"/>
    </source>
</evidence>
<evidence type="ECO:0008006" key="3">
    <source>
        <dbReference type="Google" id="ProtNLM"/>
    </source>
</evidence>
<accession>A0A4V2YT65</accession>
<dbReference type="PANTHER" id="PTHR40616">
    <property type="entry name" value="LINALOOL DEHYDRATASE_ISOMERASE DOMAIN-CONTAINING PROTEIN"/>
    <property type="match status" value="1"/>
</dbReference>
<dbReference type="Proteomes" id="UP000295217">
    <property type="component" value="Unassembled WGS sequence"/>
</dbReference>
<dbReference type="OrthoDB" id="3901256at2"/>
<dbReference type="AlphaFoldDB" id="A0A4V2YT65"/>
<organism evidence="1 2">
    <name type="scientific">Jiangella aurantiaca</name>
    <dbReference type="NCBI Taxonomy" id="2530373"/>
    <lineage>
        <taxon>Bacteria</taxon>
        <taxon>Bacillati</taxon>
        <taxon>Actinomycetota</taxon>
        <taxon>Actinomycetes</taxon>
        <taxon>Jiangellales</taxon>
        <taxon>Jiangellaceae</taxon>
        <taxon>Jiangella</taxon>
    </lineage>
</organism>
<gene>
    <name evidence="1" type="ORF">E1262_01850</name>
</gene>
<evidence type="ECO:0000313" key="2">
    <source>
        <dbReference type="Proteomes" id="UP000295217"/>
    </source>
</evidence>
<sequence>MDDSWLITHARQTGDRYYDPGERLLRLPPNGNSVHTALDDMWVHPFRQSAAYALAVLESRTGGPAAEVLRRVARAQDADPTSPTYGVWSYVAEEPLAQMRRPDLNWADFIGHELLHVAVRHRDALPADVLDEVHGAIHRAATAIRRRDVHVAYTNIAAKGTFVTLAAGELLADDELLAYGRDRMERFFAEIDHRGIHEYNSPTYWLVTCAAMTAILRYVADARSRELACILHDRLWTHLVSRWHAATGQFGGPMSRAYASDLADNLPLHAYVAQATGYRAPFDALPDIGSRQPYHAIGLASAVVLRPEPPPAVVAALIGPGVIDERRELFETGAPDVVGTTWLGPAATLGSVSHADSWFQRRNLLCFWRSDDGPLWQNPVSYARLRVTKDDHDFVSGVFSSVQSGPHALWHVGLASPGGDRHVVRDEITGPTRLRSLRVSIEFGRLADPVVTVGGRVAGPSEGFTLDDEVAVRSGDVTVVLRFSGAEFGGRPAGSEPPRGRIRVDDAGRLLVDLDLLDAPEPVDVDLSRAGAVWAAGTVTVVEHVDDAATNAPTPRARLERLTDDCVRLTWTPGRRLDLRARTAVGTTQDHAATYQGLVDGVPITRERAEARG</sequence>
<dbReference type="PANTHER" id="PTHR40616:SF1">
    <property type="entry name" value="LINALOOL DEHYDRATASE_ISOMERASE DOMAIN-CONTAINING PROTEIN"/>
    <property type="match status" value="1"/>
</dbReference>
<comment type="caution">
    <text evidence="1">The sequence shown here is derived from an EMBL/GenBank/DDBJ whole genome shotgun (WGS) entry which is preliminary data.</text>
</comment>
<dbReference type="EMBL" id="SMLB01000002">
    <property type="protein sequence ID" value="TDD72627.1"/>
    <property type="molecule type" value="Genomic_DNA"/>
</dbReference>
<proteinExistence type="predicted"/>